<dbReference type="AlphaFoldDB" id="A0A4Q5LFB0"/>
<accession>A0A4Q5LFB0</accession>
<protein>
    <recommendedName>
        <fullName evidence="3">TonB C-terminal domain-containing protein</fullName>
    </recommendedName>
</protein>
<name>A0A4Q5LFB0_9BACT</name>
<dbReference type="Gene3D" id="3.30.1150.10">
    <property type="match status" value="1"/>
</dbReference>
<keyword evidence="2" id="KW-1185">Reference proteome</keyword>
<evidence type="ECO:0008006" key="3">
    <source>
        <dbReference type="Google" id="ProtNLM"/>
    </source>
</evidence>
<organism evidence="1 2">
    <name type="scientific">Hymenobacter persicinus</name>
    <dbReference type="NCBI Taxonomy" id="2025506"/>
    <lineage>
        <taxon>Bacteria</taxon>
        <taxon>Pseudomonadati</taxon>
        <taxon>Bacteroidota</taxon>
        <taxon>Cytophagia</taxon>
        <taxon>Cytophagales</taxon>
        <taxon>Hymenobacteraceae</taxon>
        <taxon>Hymenobacter</taxon>
    </lineage>
</organism>
<reference evidence="1 2" key="1">
    <citation type="submission" date="2019-02" db="EMBL/GenBank/DDBJ databases">
        <title>Bacterial novel species isolated from soil.</title>
        <authorList>
            <person name="Jung H.-Y."/>
        </authorList>
    </citation>
    <scope>NUCLEOTIDE SEQUENCE [LARGE SCALE GENOMIC DNA]</scope>
    <source>
        <strain evidence="1 2">1-3-3-3</strain>
    </source>
</reference>
<dbReference type="OrthoDB" id="885087at2"/>
<comment type="caution">
    <text evidence="1">The sequence shown here is derived from an EMBL/GenBank/DDBJ whole genome shotgun (WGS) entry which is preliminary data.</text>
</comment>
<evidence type="ECO:0000313" key="1">
    <source>
        <dbReference type="EMBL" id="RYU83255.1"/>
    </source>
</evidence>
<dbReference type="SUPFAM" id="SSF74653">
    <property type="entry name" value="TolA/TonB C-terminal domain"/>
    <property type="match status" value="1"/>
</dbReference>
<evidence type="ECO:0000313" key="2">
    <source>
        <dbReference type="Proteomes" id="UP000294155"/>
    </source>
</evidence>
<proteinExistence type="predicted"/>
<dbReference type="EMBL" id="SEWE01000004">
    <property type="protein sequence ID" value="RYU83255.1"/>
    <property type="molecule type" value="Genomic_DNA"/>
</dbReference>
<sequence length="361" mass="39251">MRASLLCPLGLVLLLLLGIPGPASFLPAAQGQTAAHRHAPEPVYTPTTVEQVPRLVGGGDIITALEAAVQHRLTLPKDIGVTEQSRVFVQFVVGKTGKIENLVMVHGILDYIDAPLLAAIRALPAFVPGRHHGQPVRVAYHDVPLRLLGPASPTRLVPPAPRPAIPDSTARRLEARTLRAGIARRQPLEAADEFLARVLPLSYPASGDLLVYGWIPGPFGQQLFFSVPGREGNEYGSDLFVLDPIKADTYNVQVLSLGSLGDVTTLAALFFTDVNQDGQKELLTLSECSLREEFTADDGTRLTGRAAHYATTIFQYRFTDASIVPRYEQDPTPRPYLDELATATEVREALRQHRGKIKAGK</sequence>
<gene>
    <name evidence="1" type="ORF">EWM57_02920</name>
</gene>
<dbReference type="RefSeq" id="WP_129919635.1">
    <property type="nucleotide sequence ID" value="NZ_SEWE01000004.1"/>
</dbReference>
<dbReference type="Proteomes" id="UP000294155">
    <property type="component" value="Unassembled WGS sequence"/>
</dbReference>